<gene>
    <name evidence="1" type="ORF">IAC51_02785</name>
</gene>
<name>A0A940DJ16_9BACT</name>
<evidence type="ECO:0000313" key="1">
    <source>
        <dbReference type="EMBL" id="MBO8439555.1"/>
    </source>
</evidence>
<organism evidence="1 2">
    <name type="scientific">Candidatus Aphodosoma intestinipullorum</name>
    <dbReference type="NCBI Taxonomy" id="2840674"/>
    <lineage>
        <taxon>Bacteria</taxon>
        <taxon>Pseudomonadati</taxon>
        <taxon>Bacteroidota</taxon>
        <taxon>Bacteroidia</taxon>
        <taxon>Bacteroidales</taxon>
        <taxon>Candidatus Aphodosoma</taxon>
    </lineage>
</organism>
<proteinExistence type="predicted"/>
<dbReference type="EMBL" id="JADIMV010000049">
    <property type="protein sequence ID" value="MBO8439555.1"/>
    <property type="molecule type" value="Genomic_DNA"/>
</dbReference>
<dbReference type="Proteomes" id="UP000712007">
    <property type="component" value="Unassembled WGS sequence"/>
</dbReference>
<comment type="caution">
    <text evidence="1">The sequence shown here is derived from an EMBL/GenBank/DDBJ whole genome shotgun (WGS) entry which is preliminary data.</text>
</comment>
<accession>A0A940DJ16</accession>
<reference evidence="1" key="1">
    <citation type="submission" date="2020-10" db="EMBL/GenBank/DDBJ databases">
        <authorList>
            <person name="Gilroy R."/>
        </authorList>
    </citation>
    <scope>NUCLEOTIDE SEQUENCE</scope>
    <source>
        <strain evidence="1">3924</strain>
    </source>
</reference>
<evidence type="ECO:0000313" key="2">
    <source>
        <dbReference type="Proteomes" id="UP000712007"/>
    </source>
</evidence>
<sequence>MDDKVIMGIKSPKDRIKGVHAIVYKCVENHWAIVALTYKPDNNHKPEPQLGIRWFYGKNGYPAAGKYKTWFIVPRELREVILDSLKILYSLKPHDRPKIKNNAFREKIDDFLAGDVSGKELYKFWEEEVCGQK</sequence>
<dbReference type="AlphaFoldDB" id="A0A940DJ16"/>
<protein>
    <submittedName>
        <fullName evidence="1">Uncharacterized protein</fullName>
    </submittedName>
</protein>
<reference evidence="1" key="2">
    <citation type="journal article" date="2021" name="PeerJ">
        <title>Extensive microbial diversity within the chicken gut microbiome revealed by metagenomics and culture.</title>
        <authorList>
            <person name="Gilroy R."/>
            <person name="Ravi A."/>
            <person name="Getino M."/>
            <person name="Pursley I."/>
            <person name="Horton D.L."/>
            <person name="Alikhan N.F."/>
            <person name="Baker D."/>
            <person name="Gharbi K."/>
            <person name="Hall N."/>
            <person name="Watson M."/>
            <person name="Adriaenssens E.M."/>
            <person name="Foster-Nyarko E."/>
            <person name="Jarju S."/>
            <person name="Secka A."/>
            <person name="Antonio M."/>
            <person name="Oren A."/>
            <person name="Chaudhuri R.R."/>
            <person name="La Ragione R."/>
            <person name="Hildebrand F."/>
            <person name="Pallen M.J."/>
        </authorList>
    </citation>
    <scope>NUCLEOTIDE SEQUENCE</scope>
    <source>
        <strain evidence="1">3924</strain>
    </source>
</reference>